<feature type="region of interest" description="Disordered" evidence="1">
    <location>
        <begin position="54"/>
        <end position="215"/>
    </location>
</feature>
<dbReference type="OrthoDB" id="20982at2759"/>
<sequence length="1348" mass="148569">MAALLESLLHSKVELSETVRWLKGQHVCESQDFQSKVSKEEFVPFLLNFLREQSSQTLTHGPTTPAKTPSTSRSVRTQHSSDRRGNKSTPVQGLRSASRVQLFSPAPSTSPVGGRGEQETPFTGCLSGVSAFSSPSFSSVWSPAPRNTPSERRSAQRASLGDFMTSPPETQPSPSAQQHKGRRRSGGFGGCSSSRQTGTRVAVSEEGVRWEGGGRRSRGVVRIEPVSPSTQVQLNFNNLEDFPPVGAAQSSPVATKPSRRINPTPVSAERPNSKPKSCFTSTPLSLPASPPTIPESAGAKLTGGSPLSLQEERELLRRERSKLAQQTTTPLKITPAICTPTKTVQRQGSKVTPDPQSPCPDPDKVTHRSQLDLLAELYCTCISENLVPCVFLELFFVLQLLTSRGVSVSESAEEGISVSEDSPDLYAFTWNLNTDCNRRLNATGSDWTRLSAISHKYQFTFIIGLTIVKWTLNVLERTYLGNVHNCVYFSVRVLENQFELVSHLDKCTLRLLSENERVGTFSSSLRDRLAQAQDNCTAKVLPSPPLFVHSVPFQPATDNRSNFSSDRAFHTFKKQRDVFYGLLREWEDSHKEPGWDFEAALGNRVRMMVSQLTAAGSHSHFARLFQKQLIQMCKSPCVLGSSSDAPDADLLGMLGADSLGRLKRLQQRLVQPQGLIGPCPPPSFPGHQEFFKGFLQTASCCQLNQHLKDGLCQLLLKLDEVSILGPDASPARGEETGDGDMEQQDEKQRFSSVLLTARLLAKFLGFISFLPYQTSELPSRDIQDAAVTLRSKSSPVLDVCAVLRSSVHRRRTILTVPWMVEFLSMLDYIGPFLPCYRTALCLLLQIYKRMVLGRGGELCYMNQLLMVAVLGWLFQIPIFPEDLFFSTDLEEEIKELESNTSSQGLDILPLVDQQLLLTCCPYLGEFRKLLAAFVAGSTSKSGGLIRKITPTSAELRGPSITRSQQKLQVDLEQAFFHNQPPSLRRTVEFVAERVGSNCVKHIKATLVLELVKGGEKTLRDSLGLESVNTAKLNDSICAQLCDAGMQALERATRFCSENAPGAVRVLLPQETSSSVLTTAESITTRLATEKACSWLSSNITTLLKREWKSAFDRVMKSVPSSFSLDAEEGEGSSKSQQVQRSASGLSAGSSCVSDCTHKVPLGSEVMIEVKEVLSVSVGPRSDEEVFTVHQIESLLDRVGQTLGCRKLLSPVVEQMLLRCTVQLACKLVSGELPLVFSAEGNKRPALLEKFLTLWARTPSPPLHLLFSELTLTAIFSATDSERSDFLFLIRQLIERGLLGEEEVGTNWPKLSALSWPEESVEKFQQLSLTTQFPVPSLPNHRDILQVSQ</sequence>
<dbReference type="Pfam" id="PF15296">
    <property type="entry name" value="Codanin-1_C"/>
    <property type="match status" value="1"/>
</dbReference>
<dbReference type="InterPro" id="IPR028171">
    <property type="entry name" value="Codanin-1_C"/>
</dbReference>
<feature type="compositionally biased region" description="Low complexity" evidence="1">
    <location>
        <begin position="127"/>
        <end position="144"/>
    </location>
</feature>
<evidence type="ECO:0000259" key="2">
    <source>
        <dbReference type="Pfam" id="PF15296"/>
    </source>
</evidence>
<dbReference type="EMBL" id="RJVU01053975">
    <property type="protein sequence ID" value="ROL18752.1"/>
    <property type="molecule type" value="Genomic_DNA"/>
</dbReference>
<dbReference type="PANTHER" id="PTHR28678:SF1">
    <property type="entry name" value="CODANIN-1"/>
    <property type="match status" value="1"/>
</dbReference>
<keyword evidence="4" id="KW-1185">Reference proteome</keyword>
<dbReference type="Proteomes" id="UP000281406">
    <property type="component" value="Unassembled WGS sequence"/>
</dbReference>
<accession>A0A3N0Y1N1</accession>
<name>A0A3N0Y1N1_ANAGA</name>
<reference evidence="3 4" key="1">
    <citation type="submission" date="2018-10" db="EMBL/GenBank/DDBJ databases">
        <title>Genome assembly for a Yunnan-Guizhou Plateau 3E fish, Anabarilius grahami (Regan), and its evolutionary and genetic applications.</title>
        <authorList>
            <person name="Jiang W."/>
        </authorList>
    </citation>
    <scope>NUCLEOTIDE SEQUENCE [LARGE SCALE GENOMIC DNA]</scope>
    <source>
        <strain evidence="3">AG-KIZ</strain>
        <tissue evidence="3">Muscle</tissue>
    </source>
</reference>
<evidence type="ECO:0000256" key="1">
    <source>
        <dbReference type="SAM" id="MobiDB-lite"/>
    </source>
</evidence>
<feature type="domain" description="Codanin-1 C-terminal" evidence="2">
    <location>
        <begin position="907"/>
        <end position="1019"/>
    </location>
</feature>
<evidence type="ECO:0000313" key="3">
    <source>
        <dbReference type="EMBL" id="ROL18752.1"/>
    </source>
</evidence>
<organism evidence="3 4">
    <name type="scientific">Anabarilius grahami</name>
    <name type="common">Kanglang fish</name>
    <name type="synonym">Barilius grahami</name>
    <dbReference type="NCBI Taxonomy" id="495550"/>
    <lineage>
        <taxon>Eukaryota</taxon>
        <taxon>Metazoa</taxon>
        <taxon>Chordata</taxon>
        <taxon>Craniata</taxon>
        <taxon>Vertebrata</taxon>
        <taxon>Euteleostomi</taxon>
        <taxon>Actinopterygii</taxon>
        <taxon>Neopterygii</taxon>
        <taxon>Teleostei</taxon>
        <taxon>Ostariophysi</taxon>
        <taxon>Cypriniformes</taxon>
        <taxon>Xenocyprididae</taxon>
        <taxon>Xenocypridinae</taxon>
        <taxon>Xenocypridinae incertae sedis</taxon>
        <taxon>Anabarilius</taxon>
    </lineage>
</organism>
<feature type="compositionally biased region" description="Polar residues" evidence="1">
    <location>
        <begin position="98"/>
        <end position="111"/>
    </location>
</feature>
<feature type="compositionally biased region" description="Polar residues" evidence="1">
    <location>
        <begin position="54"/>
        <end position="78"/>
    </location>
</feature>
<proteinExistence type="predicted"/>
<gene>
    <name evidence="3" type="ORF">DPX16_7063</name>
</gene>
<dbReference type="GO" id="GO:0005634">
    <property type="term" value="C:nucleus"/>
    <property type="evidence" value="ECO:0007669"/>
    <property type="project" value="TreeGrafter"/>
</dbReference>
<dbReference type="GO" id="GO:0006325">
    <property type="term" value="P:chromatin organization"/>
    <property type="evidence" value="ECO:0007669"/>
    <property type="project" value="TreeGrafter"/>
</dbReference>
<feature type="region of interest" description="Disordered" evidence="1">
    <location>
        <begin position="242"/>
        <end position="314"/>
    </location>
</feature>
<dbReference type="PANTHER" id="PTHR28678">
    <property type="entry name" value="CODANIN-1"/>
    <property type="match status" value="1"/>
</dbReference>
<comment type="caution">
    <text evidence="3">The sequence shown here is derived from an EMBL/GenBank/DDBJ whole genome shotgun (WGS) entry which is preliminary data.</text>
</comment>
<evidence type="ECO:0000313" key="4">
    <source>
        <dbReference type="Proteomes" id="UP000281406"/>
    </source>
</evidence>
<feature type="region of interest" description="Disordered" evidence="1">
    <location>
        <begin position="342"/>
        <end position="364"/>
    </location>
</feature>
<dbReference type="InterPro" id="IPR040031">
    <property type="entry name" value="Codanin-1"/>
</dbReference>
<protein>
    <submittedName>
        <fullName evidence="3">Codanin-1</fullName>
    </submittedName>
</protein>